<protein>
    <submittedName>
        <fullName evidence="2">Uncharacterized protein</fullName>
    </submittedName>
</protein>
<accession>A0A2V3J4T1</accession>
<evidence type="ECO:0000256" key="1">
    <source>
        <dbReference type="SAM" id="MobiDB-lite"/>
    </source>
</evidence>
<keyword evidence="3" id="KW-1185">Reference proteome</keyword>
<dbReference type="Proteomes" id="UP000247409">
    <property type="component" value="Unassembled WGS sequence"/>
</dbReference>
<comment type="caution">
    <text evidence="2">The sequence shown here is derived from an EMBL/GenBank/DDBJ whole genome shotgun (WGS) entry which is preliminary data.</text>
</comment>
<feature type="compositionally biased region" description="Acidic residues" evidence="1">
    <location>
        <begin position="22"/>
        <end position="34"/>
    </location>
</feature>
<reference evidence="2 3" key="1">
    <citation type="journal article" date="2018" name="Mol. Biol. Evol.">
        <title>Analysis of the draft genome of the red seaweed Gracilariopsis chorda provides insights into genome size evolution in Rhodophyta.</title>
        <authorList>
            <person name="Lee J."/>
            <person name="Yang E.C."/>
            <person name="Graf L."/>
            <person name="Yang J.H."/>
            <person name="Qiu H."/>
            <person name="Zel Zion U."/>
            <person name="Chan C.X."/>
            <person name="Stephens T.G."/>
            <person name="Weber A.P.M."/>
            <person name="Boo G.H."/>
            <person name="Boo S.M."/>
            <person name="Kim K.M."/>
            <person name="Shin Y."/>
            <person name="Jung M."/>
            <person name="Lee S.J."/>
            <person name="Yim H.S."/>
            <person name="Lee J.H."/>
            <person name="Bhattacharya D."/>
            <person name="Yoon H.S."/>
        </authorList>
    </citation>
    <scope>NUCLEOTIDE SEQUENCE [LARGE SCALE GENOMIC DNA]</scope>
    <source>
        <strain evidence="2 3">SKKU-2015</strain>
        <tissue evidence="2">Whole body</tissue>
    </source>
</reference>
<proteinExistence type="predicted"/>
<feature type="compositionally biased region" description="Basic residues" evidence="1">
    <location>
        <begin position="48"/>
        <end position="59"/>
    </location>
</feature>
<name>A0A2V3J4T1_9FLOR</name>
<feature type="compositionally biased region" description="Polar residues" evidence="1">
    <location>
        <begin position="95"/>
        <end position="108"/>
    </location>
</feature>
<sequence length="143" mass="16328">MQAAAVQQQQKRSSLIGKEVDSLEEQSENDDEDEVRAPPRPQAIISNKKPKKTGKRRHCPQVGQRERVKRRKQVSLATTNPSRGTFLKTKEDSTRTGLVSTSQLQQKTQRSEQYVEKEVSETFWKEFFEQIHGASPYKPCGSP</sequence>
<gene>
    <name evidence="2" type="ORF">BWQ96_00777</name>
</gene>
<organism evidence="2 3">
    <name type="scientific">Gracilariopsis chorda</name>
    <dbReference type="NCBI Taxonomy" id="448386"/>
    <lineage>
        <taxon>Eukaryota</taxon>
        <taxon>Rhodophyta</taxon>
        <taxon>Florideophyceae</taxon>
        <taxon>Rhodymeniophycidae</taxon>
        <taxon>Gracilariales</taxon>
        <taxon>Gracilariaceae</taxon>
        <taxon>Gracilariopsis</taxon>
    </lineage>
</organism>
<feature type="region of interest" description="Disordered" evidence="1">
    <location>
        <begin position="1"/>
        <end position="110"/>
    </location>
</feature>
<dbReference type="EMBL" id="NBIV01000005">
    <property type="protein sequence ID" value="PXF49461.1"/>
    <property type="molecule type" value="Genomic_DNA"/>
</dbReference>
<evidence type="ECO:0000313" key="3">
    <source>
        <dbReference type="Proteomes" id="UP000247409"/>
    </source>
</evidence>
<dbReference type="AlphaFoldDB" id="A0A2V3J4T1"/>
<evidence type="ECO:0000313" key="2">
    <source>
        <dbReference type="EMBL" id="PXF49461.1"/>
    </source>
</evidence>
<feature type="compositionally biased region" description="Polar residues" evidence="1">
    <location>
        <begin position="1"/>
        <end position="13"/>
    </location>
</feature>